<comment type="subcellular location">
    <subcellularLocation>
        <location evidence="1">Cell membrane</location>
        <topology evidence="1">Single-pass membrane protein</topology>
    </subcellularLocation>
</comment>
<evidence type="ECO:0000256" key="1">
    <source>
        <dbReference type="ARBA" id="ARBA00004162"/>
    </source>
</evidence>
<organism evidence="9 10">
    <name type="scientific">Microlunatus soli</name>
    <dbReference type="NCBI Taxonomy" id="630515"/>
    <lineage>
        <taxon>Bacteria</taxon>
        <taxon>Bacillati</taxon>
        <taxon>Actinomycetota</taxon>
        <taxon>Actinomycetes</taxon>
        <taxon>Propionibacteriales</taxon>
        <taxon>Propionibacteriaceae</taxon>
        <taxon>Microlunatus</taxon>
    </lineage>
</organism>
<feature type="transmembrane region" description="Helical" evidence="7">
    <location>
        <begin position="311"/>
        <end position="329"/>
    </location>
</feature>
<feature type="domain" description="Phage shock protein PspC N-terminal" evidence="8">
    <location>
        <begin position="7"/>
        <end position="62"/>
    </location>
</feature>
<dbReference type="PANTHER" id="PTHR33885:SF3">
    <property type="entry name" value="PHAGE SHOCK PROTEIN C"/>
    <property type="match status" value="1"/>
</dbReference>
<dbReference type="AlphaFoldDB" id="A0A1H1WZ31"/>
<sequence length="453" mass="48853">MSSIWTVRRSVSDRKLSGLAGGIARVWNVDPVLVRIAFGILALSGGIGVVLYLSGWLMIPAEDRETSVLDDAIPQTRGWARELRIGIVVVACLIGVAALSSVAPFGFAAAVVMAAVWYFGYYRNRPQRSEQPAPIDRPEPMRFAEFSGEPTPFTEAAKAWQQRIMEFQQTQIREQDARAWAEHERSRRAPGPQYAYSPTSSTPAGPVAPPPDPRHEAFLAHPDPVGLYTEPAPDESAIKLAAERRLQRKRSARRLGLVSLIVLGLTISSMAVASSVFGIAIPTATYLAAALLVVGVTLLAGARFGRPPGMAFLAVLLSLATALGVAARYSNNLSGADLGVRTVSYADAATMRASDHQRRGQLTVDLSKLRGTGDRHYSYTATVDQGILTVLPPDNTNARIEYRVTEGMVDLPGERADRFGNNLTGAVTAPGSSADKPTITLDLRVRQGQLEVR</sequence>
<feature type="transmembrane region" description="Helical" evidence="7">
    <location>
        <begin position="36"/>
        <end position="59"/>
    </location>
</feature>
<name>A0A1H1WZ31_9ACTN</name>
<feature type="region of interest" description="Disordered" evidence="6">
    <location>
        <begin position="175"/>
        <end position="216"/>
    </location>
</feature>
<feature type="transmembrane region" description="Helical" evidence="7">
    <location>
        <begin position="79"/>
        <end position="99"/>
    </location>
</feature>
<keyword evidence="4 7" id="KW-1133">Transmembrane helix</keyword>
<keyword evidence="5 7" id="KW-0472">Membrane</keyword>
<keyword evidence="3 7" id="KW-0812">Transmembrane</keyword>
<dbReference type="InterPro" id="IPR007168">
    <property type="entry name" value="Phageshock_PspC_N"/>
</dbReference>
<evidence type="ECO:0000256" key="4">
    <source>
        <dbReference type="ARBA" id="ARBA00022989"/>
    </source>
</evidence>
<dbReference type="GO" id="GO:0005886">
    <property type="term" value="C:plasma membrane"/>
    <property type="evidence" value="ECO:0007669"/>
    <property type="project" value="UniProtKB-SubCell"/>
</dbReference>
<dbReference type="RefSeq" id="WP_172836184.1">
    <property type="nucleotide sequence ID" value="NZ_LT629772.1"/>
</dbReference>
<feature type="compositionally biased region" description="Basic and acidic residues" evidence="6">
    <location>
        <begin position="175"/>
        <end position="187"/>
    </location>
</feature>
<reference evidence="9 10" key="1">
    <citation type="submission" date="2016-10" db="EMBL/GenBank/DDBJ databases">
        <authorList>
            <person name="de Groot N.N."/>
        </authorList>
    </citation>
    <scope>NUCLEOTIDE SEQUENCE [LARGE SCALE GENOMIC DNA]</scope>
    <source>
        <strain evidence="9 10">DSM 21800</strain>
    </source>
</reference>
<dbReference type="InterPro" id="IPR052027">
    <property type="entry name" value="PspC"/>
</dbReference>
<dbReference type="PANTHER" id="PTHR33885">
    <property type="entry name" value="PHAGE SHOCK PROTEIN C"/>
    <property type="match status" value="1"/>
</dbReference>
<proteinExistence type="predicted"/>
<feature type="transmembrane region" description="Helical" evidence="7">
    <location>
        <begin position="255"/>
        <end position="280"/>
    </location>
</feature>
<dbReference type="EMBL" id="LT629772">
    <property type="protein sequence ID" value="SDT02388.1"/>
    <property type="molecule type" value="Genomic_DNA"/>
</dbReference>
<evidence type="ECO:0000256" key="5">
    <source>
        <dbReference type="ARBA" id="ARBA00023136"/>
    </source>
</evidence>
<evidence type="ECO:0000256" key="2">
    <source>
        <dbReference type="ARBA" id="ARBA00022475"/>
    </source>
</evidence>
<evidence type="ECO:0000259" key="8">
    <source>
        <dbReference type="Pfam" id="PF04024"/>
    </source>
</evidence>
<dbReference type="STRING" id="630515.SAMN04489812_3868"/>
<evidence type="ECO:0000256" key="6">
    <source>
        <dbReference type="SAM" id="MobiDB-lite"/>
    </source>
</evidence>
<dbReference type="Proteomes" id="UP000199103">
    <property type="component" value="Chromosome I"/>
</dbReference>
<gene>
    <name evidence="9" type="ORF">SAMN04489812_3868</name>
</gene>
<keyword evidence="2" id="KW-1003">Cell membrane</keyword>
<keyword evidence="10" id="KW-1185">Reference proteome</keyword>
<evidence type="ECO:0000313" key="10">
    <source>
        <dbReference type="Proteomes" id="UP000199103"/>
    </source>
</evidence>
<accession>A0A1H1WZ31</accession>
<protein>
    <submittedName>
        <fullName evidence="9">Phage shock protein PspC (Stress-responsive transcriptional regulator)</fullName>
    </submittedName>
</protein>
<feature type="region of interest" description="Disordered" evidence="6">
    <location>
        <begin position="129"/>
        <end position="148"/>
    </location>
</feature>
<dbReference type="Pfam" id="PF04024">
    <property type="entry name" value="PspC"/>
    <property type="match status" value="1"/>
</dbReference>
<evidence type="ECO:0000313" key="9">
    <source>
        <dbReference type="EMBL" id="SDT02388.1"/>
    </source>
</evidence>
<evidence type="ECO:0000256" key="7">
    <source>
        <dbReference type="SAM" id="Phobius"/>
    </source>
</evidence>
<feature type="transmembrane region" description="Helical" evidence="7">
    <location>
        <begin position="286"/>
        <end position="304"/>
    </location>
</feature>
<evidence type="ECO:0000256" key="3">
    <source>
        <dbReference type="ARBA" id="ARBA00022692"/>
    </source>
</evidence>